<keyword evidence="7" id="KW-1185">Reference proteome</keyword>
<dbReference type="PANTHER" id="PTHR43774">
    <property type="entry name" value="PEPTIDE METHIONINE SULFOXIDE REDUCTASE"/>
    <property type="match status" value="1"/>
</dbReference>
<dbReference type="InterPro" id="IPR002569">
    <property type="entry name" value="Met_Sox_Rdtase_MsrA_dom"/>
</dbReference>
<dbReference type="STRING" id="649333.SAMN04487989_101133"/>
<gene>
    <name evidence="6" type="ORF">SAMN04487989_101133</name>
</gene>
<dbReference type="Gene3D" id="3.30.1060.10">
    <property type="entry name" value="Peptide methionine sulphoxide reductase MsrA"/>
    <property type="match status" value="1"/>
</dbReference>
<dbReference type="PANTHER" id="PTHR43774:SF1">
    <property type="entry name" value="PEPTIDE METHIONINE SULFOXIDE REDUCTASE MSRA 2"/>
    <property type="match status" value="1"/>
</dbReference>
<proteinExistence type="predicted"/>
<dbReference type="Proteomes" id="UP000198705">
    <property type="component" value="Unassembled WGS sequence"/>
</dbReference>
<comment type="catalytic activity">
    <reaction evidence="3">
        <text>L-methionyl-[protein] + [thioredoxin]-disulfide + H2O = L-methionyl-(S)-S-oxide-[protein] + [thioredoxin]-dithiol</text>
        <dbReference type="Rhea" id="RHEA:14217"/>
        <dbReference type="Rhea" id="RHEA-COMP:10698"/>
        <dbReference type="Rhea" id="RHEA-COMP:10700"/>
        <dbReference type="Rhea" id="RHEA-COMP:12313"/>
        <dbReference type="Rhea" id="RHEA-COMP:12315"/>
        <dbReference type="ChEBI" id="CHEBI:15377"/>
        <dbReference type="ChEBI" id="CHEBI:16044"/>
        <dbReference type="ChEBI" id="CHEBI:29950"/>
        <dbReference type="ChEBI" id="CHEBI:44120"/>
        <dbReference type="ChEBI" id="CHEBI:50058"/>
        <dbReference type="EC" id="1.8.4.11"/>
    </reaction>
</comment>
<evidence type="ECO:0000313" key="7">
    <source>
        <dbReference type="Proteomes" id="UP000198705"/>
    </source>
</evidence>
<dbReference type="OrthoDB" id="4174719at2"/>
<organism evidence="6 7">
    <name type="scientific">Bizionia echini</name>
    <dbReference type="NCBI Taxonomy" id="649333"/>
    <lineage>
        <taxon>Bacteria</taxon>
        <taxon>Pseudomonadati</taxon>
        <taxon>Bacteroidota</taxon>
        <taxon>Flavobacteriia</taxon>
        <taxon>Flavobacteriales</taxon>
        <taxon>Flavobacteriaceae</taxon>
        <taxon>Bizionia</taxon>
    </lineage>
</organism>
<dbReference type="Pfam" id="PF01625">
    <property type="entry name" value="PMSR"/>
    <property type="match status" value="1"/>
</dbReference>
<accession>A0A1I4YMW8</accession>
<keyword evidence="2" id="KW-0560">Oxidoreductase</keyword>
<evidence type="ECO:0000256" key="3">
    <source>
        <dbReference type="ARBA" id="ARBA00047806"/>
    </source>
</evidence>
<evidence type="ECO:0000256" key="2">
    <source>
        <dbReference type="ARBA" id="ARBA00023002"/>
    </source>
</evidence>
<sequence>MKSNSKIAFGGGCHWCTEAVFQSVIGVEKVAQGYVASIDENNTFSEAVIVHFNTNCVNLNVLIHIHLLTHKSSSNHSMRNKYRSAVYTFSEAQYAEACLVMERYRLDLGQDLITQILPFSEFKASREAIQNYYKKNPEKPFCETFINPKLTLLLEQFTDYVNHNTLSHLKTNEKYKTRNSE</sequence>
<dbReference type="EMBL" id="FOVN01000001">
    <property type="protein sequence ID" value="SFN39354.1"/>
    <property type="molecule type" value="Genomic_DNA"/>
</dbReference>
<dbReference type="AlphaFoldDB" id="A0A1I4YMW8"/>
<dbReference type="GO" id="GO:0008113">
    <property type="term" value="F:peptide-methionine (S)-S-oxide reductase activity"/>
    <property type="evidence" value="ECO:0007669"/>
    <property type="project" value="UniProtKB-EC"/>
</dbReference>
<reference evidence="7" key="1">
    <citation type="submission" date="2016-10" db="EMBL/GenBank/DDBJ databases">
        <authorList>
            <person name="Varghese N."/>
            <person name="Submissions S."/>
        </authorList>
    </citation>
    <scope>NUCLEOTIDE SEQUENCE [LARGE SCALE GENOMIC DNA]</scope>
    <source>
        <strain evidence="7">DSM 23925</strain>
    </source>
</reference>
<dbReference type="RefSeq" id="WP_092205733.1">
    <property type="nucleotide sequence ID" value="NZ_FOVN01000001.1"/>
</dbReference>
<evidence type="ECO:0000256" key="1">
    <source>
        <dbReference type="ARBA" id="ARBA00012502"/>
    </source>
</evidence>
<name>A0A1I4YMW8_9FLAO</name>
<evidence type="ECO:0000259" key="5">
    <source>
        <dbReference type="Pfam" id="PF01625"/>
    </source>
</evidence>
<feature type="domain" description="Peptide methionine sulphoxide reductase MsrA" evidence="5">
    <location>
        <begin position="6"/>
        <end position="142"/>
    </location>
</feature>
<comment type="catalytic activity">
    <reaction evidence="4">
        <text>[thioredoxin]-disulfide + L-methionine + H2O = L-methionine (S)-S-oxide + [thioredoxin]-dithiol</text>
        <dbReference type="Rhea" id="RHEA:19993"/>
        <dbReference type="Rhea" id="RHEA-COMP:10698"/>
        <dbReference type="Rhea" id="RHEA-COMP:10700"/>
        <dbReference type="ChEBI" id="CHEBI:15377"/>
        <dbReference type="ChEBI" id="CHEBI:29950"/>
        <dbReference type="ChEBI" id="CHEBI:50058"/>
        <dbReference type="ChEBI" id="CHEBI:57844"/>
        <dbReference type="ChEBI" id="CHEBI:58772"/>
        <dbReference type="EC" id="1.8.4.11"/>
    </reaction>
</comment>
<evidence type="ECO:0000313" key="6">
    <source>
        <dbReference type="EMBL" id="SFN39354.1"/>
    </source>
</evidence>
<dbReference type="SUPFAM" id="SSF55068">
    <property type="entry name" value="Peptide methionine sulfoxide reductase"/>
    <property type="match status" value="1"/>
</dbReference>
<dbReference type="InterPro" id="IPR036509">
    <property type="entry name" value="Met_Sox_Rdtase_MsrA_sf"/>
</dbReference>
<evidence type="ECO:0000256" key="4">
    <source>
        <dbReference type="ARBA" id="ARBA00048782"/>
    </source>
</evidence>
<protein>
    <recommendedName>
        <fullName evidence="1">peptide-methionine (S)-S-oxide reductase</fullName>
        <ecNumber evidence="1">1.8.4.11</ecNumber>
    </recommendedName>
</protein>
<dbReference type="EC" id="1.8.4.11" evidence="1"/>